<accession>A0A4Q7VBF9</accession>
<dbReference type="EMBL" id="SHKN01000002">
    <property type="protein sequence ID" value="RZT93147.1"/>
    <property type="molecule type" value="Genomic_DNA"/>
</dbReference>
<keyword evidence="2" id="KW-1185">Reference proteome</keyword>
<name>A0A4Q7VBF9_9BACT</name>
<evidence type="ECO:0000313" key="2">
    <source>
        <dbReference type="Proteomes" id="UP000293562"/>
    </source>
</evidence>
<proteinExistence type="predicted"/>
<sequence length="221" mass="24617">MIFMILAVTKVTAQDTFVLFEQASHVYTVTKTDGNIYSWSVFASTDLNNEITDIDIVEFVSGKDSNQTEIKWKQAGEYVLVIEEVGLCQNLKAHRVSVINSPTIAFEQLTSEDCPDEDSSFATALVARFDTDNDLSETNYPLTVSYRIAGETTDRTAIVNFAEKLLHIEGIIEDINNETINRITIVSAKNKYGGKLNVVAGQDIHTRTIFKKPVITAIELN</sequence>
<dbReference type="AlphaFoldDB" id="A0A4Q7VBF9"/>
<organism evidence="1 2">
    <name type="scientific">Ancylomarina subtilis</name>
    <dbReference type="NCBI Taxonomy" id="1639035"/>
    <lineage>
        <taxon>Bacteria</taxon>
        <taxon>Pseudomonadati</taxon>
        <taxon>Bacteroidota</taxon>
        <taxon>Bacteroidia</taxon>
        <taxon>Marinilabiliales</taxon>
        <taxon>Marinifilaceae</taxon>
        <taxon>Ancylomarina</taxon>
    </lineage>
</organism>
<reference evidence="1 2" key="1">
    <citation type="submission" date="2019-02" db="EMBL/GenBank/DDBJ databases">
        <title>Genomic Encyclopedia of Type Strains, Phase IV (KMG-IV): sequencing the most valuable type-strain genomes for metagenomic binning, comparative biology and taxonomic classification.</title>
        <authorList>
            <person name="Goeker M."/>
        </authorList>
    </citation>
    <scope>NUCLEOTIDE SEQUENCE [LARGE SCALE GENOMIC DNA]</scope>
    <source>
        <strain evidence="1 2">DSM 28825</strain>
    </source>
</reference>
<protein>
    <submittedName>
        <fullName evidence="1">Uncharacterized protein</fullName>
    </submittedName>
</protein>
<evidence type="ECO:0000313" key="1">
    <source>
        <dbReference type="EMBL" id="RZT93147.1"/>
    </source>
</evidence>
<dbReference type="Proteomes" id="UP000293562">
    <property type="component" value="Unassembled WGS sequence"/>
</dbReference>
<gene>
    <name evidence="1" type="ORF">EV201_2299</name>
</gene>
<comment type="caution">
    <text evidence="1">The sequence shown here is derived from an EMBL/GenBank/DDBJ whole genome shotgun (WGS) entry which is preliminary data.</text>
</comment>